<dbReference type="GO" id="GO:0006508">
    <property type="term" value="P:proteolysis"/>
    <property type="evidence" value="ECO:0007669"/>
    <property type="project" value="InterPro"/>
</dbReference>
<name>A0A345HI79_9ACTN</name>
<reference evidence="11" key="1">
    <citation type="submission" date="2018-07" db="EMBL/GenBank/DDBJ databases">
        <authorList>
            <person name="Zhao J."/>
        </authorList>
    </citation>
    <scope>NUCLEOTIDE SEQUENCE [LARGE SCALE GENOMIC DNA]</scope>
    <source>
        <strain evidence="11">GSSD-12</strain>
    </source>
</reference>
<dbReference type="SUPFAM" id="SSF53474">
    <property type="entry name" value="alpha/beta-Hydrolases"/>
    <property type="match status" value="1"/>
</dbReference>
<dbReference type="InterPro" id="IPR005945">
    <property type="entry name" value="Pro_imino_pep"/>
</dbReference>
<gene>
    <name evidence="10" type="ORF">DVK44_00460</name>
</gene>
<evidence type="ECO:0000256" key="4">
    <source>
        <dbReference type="ARBA" id="ARBA00021843"/>
    </source>
</evidence>
<dbReference type="Proteomes" id="UP000253868">
    <property type="component" value="Chromosome"/>
</dbReference>
<keyword evidence="5 7" id="KW-0378">Hydrolase</keyword>
<feature type="domain" description="AB hydrolase-1" evidence="9">
    <location>
        <begin position="33"/>
        <end position="283"/>
    </location>
</feature>
<dbReference type="RefSeq" id="WP_114657610.1">
    <property type="nucleotide sequence ID" value="NZ_CP031194.1"/>
</dbReference>
<dbReference type="PIRSF" id="PIRSF005539">
    <property type="entry name" value="Pept_S33_TRI_F1"/>
    <property type="match status" value="1"/>
</dbReference>
<dbReference type="InterPro" id="IPR029058">
    <property type="entry name" value="AB_hydrolase_fold"/>
</dbReference>
<evidence type="ECO:0000256" key="1">
    <source>
        <dbReference type="ARBA" id="ARBA00001585"/>
    </source>
</evidence>
<organism evidence="10 11">
    <name type="scientific">Streptomyces paludis</name>
    <dbReference type="NCBI Taxonomy" id="2282738"/>
    <lineage>
        <taxon>Bacteria</taxon>
        <taxon>Bacillati</taxon>
        <taxon>Actinomycetota</taxon>
        <taxon>Actinomycetes</taxon>
        <taxon>Kitasatosporales</taxon>
        <taxon>Streptomycetaceae</taxon>
        <taxon>Streptomyces</taxon>
    </lineage>
</organism>
<dbReference type="EMBL" id="CP031194">
    <property type="protein sequence ID" value="AXG76403.1"/>
    <property type="molecule type" value="Genomic_DNA"/>
</dbReference>
<evidence type="ECO:0000256" key="5">
    <source>
        <dbReference type="ARBA" id="ARBA00022801"/>
    </source>
</evidence>
<evidence type="ECO:0000313" key="10">
    <source>
        <dbReference type="EMBL" id="AXG76403.1"/>
    </source>
</evidence>
<feature type="active site" description="Proton donor" evidence="8">
    <location>
        <position position="277"/>
    </location>
</feature>
<dbReference type="Pfam" id="PF00561">
    <property type="entry name" value="Abhydrolase_1"/>
    <property type="match status" value="1"/>
</dbReference>
<evidence type="ECO:0000256" key="8">
    <source>
        <dbReference type="PIRSR" id="PIRSR005539-1"/>
    </source>
</evidence>
<sequence length="302" mass="33415">MSDETTGRTGSVEFGPWRTWYRVSGGGAPDAVPLIVIHGGPGCTHDYLLSLTDLATPERPVVHYDQIGNGRSTHLPDRPAGEWTAEFFMAELQNLVDRLGFSSFDLLGQSWGGMLAAQYATGRPAGLRRLVIANSPAAMRLWIEGVGQLRADLPEFVQETLTRHERAGTTGSAEYRLASEVFYARHVCRLAPWPEEVVRTFAQVDADPTVYHTMNGVNEFHVTGTLRDWSVVDDLPRIAVPTLLVTARHDEAAPVAYRPFLDRVPDCREAHFAHSSHMPHVEERERFMASVAAFLDTTPAPA</sequence>
<dbReference type="InterPro" id="IPR000073">
    <property type="entry name" value="AB_hydrolase_1"/>
</dbReference>
<dbReference type="PANTHER" id="PTHR43194">
    <property type="entry name" value="HYDROLASE ALPHA/BETA FOLD FAMILY"/>
    <property type="match status" value="1"/>
</dbReference>
<dbReference type="PRINTS" id="PR00793">
    <property type="entry name" value="PROAMNOPTASE"/>
</dbReference>
<dbReference type="OrthoDB" id="9796770at2"/>
<evidence type="ECO:0000259" key="9">
    <source>
        <dbReference type="Pfam" id="PF00561"/>
    </source>
</evidence>
<dbReference type="KEGG" id="spad:DVK44_00460"/>
<dbReference type="Gene3D" id="3.40.50.1820">
    <property type="entry name" value="alpha/beta hydrolase"/>
    <property type="match status" value="1"/>
</dbReference>
<evidence type="ECO:0000256" key="2">
    <source>
        <dbReference type="ARBA" id="ARBA00010088"/>
    </source>
</evidence>
<feature type="active site" evidence="8">
    <location>
        <position position="250"/>
    </location>
</feature>
<proteinExistence type="inferred from homology"/>
<evidence type="ECO:0000256" key="7">
    <source>
        <dbReference type="PIRNR" id="PIRNR005539"/>
    </source>
</evidence>
<comment type="catalytic activity">
    <reaction evidence="1">
        <text>Release of N-terminal proline from a peptide.</text>
        <dbReference type="EC" id="3.4.11.5"/>
    </reaction>
</comment>
<dbReference type="InterPro" id="IPR050228">
    <property type="entry name" value="Carboxylesterase_BioH"/>
</dbReference>
<dbReference type="PANTHER" id="PTHR43194:SF2">
    <property type="entry name" value="PEROXISOMAL MEMBRANE PROTEIN LPX1"/>
    <property type="match status" value="1"/>
</dbReference>
<dbReference type="EC" id="3.4.11.5" evidence="3"/>
<keyword evidence="11" id="KW-1185">Reference proteome</keyword>
<dbReference type="AlphaFoldDB" id="A0A345HI79"/>
<evidence type="ECO:0000256" key="3">
    <source>
        <dbReference type="ARBA" id="ARBA00012568"/>
    </source>
</evidence>
<dbReference type="GO" id="GO:0004177">
    <property type="term" value="F:aminopeptidase activity"/>
    <property type="evidence" value="ECO:0007669"/>
    <property type="project" value="UniProtKB-EC"/>
</dbReference>
<dbReference type="NCBIfam" id="TIGR01250">
    <property type="entry name" value="pro_imino_pep_2"/>
    <property type="match status" value="1"/>
</dbReference>
<dbReference type="InterPro" id="IPR002410">
    <property type="entry name" value="Peptidase_S33"/>
</dbReference>
<feature type="active site" description="Nucleophile" evidence="8">
    <location>
        <position position="110"/>
    </location>
</feature>
<evidence type="ECO:0000256" key="6">
    <source>
        <dbReference type="ARBA" id="ARBA00029605"/>
    </source>
</evidence>
<accession>A0A345HI79</accession>
<evidence type="ECO:0000313" key="11">
    <source>
        <dbReference type="Proteomes" id="UP000253868"/>
    </source>
</evidence>
<comment type="similarity">
    <text evidence="2 7">Belongs to the peptidase S33 family.</text>
</comment>
<protein>
    <recommendedName>
        <fullName evidence="4">Proline iminopeptidase</fullName>
        <ecNumber evidence="3">3.4.11.5</ecNumber>
    </recommendedName>
    <alternativeName>
        <fullName evidence="6">Prolyl aminopeptidase</fullName>
    </alternativeName>
</protein>